<dbReference type="RefSeq" id="WP_244712963.1">
    <property type="nucleotide sequence ID" value="NZ_CP095073.1"/>
</dbReference>
<dbReference type="Proteomes" id="UP000831787">
    <property type="component" value="Chromosome"/>
</dbReference>
<proteinExistence type="predicted"/>
<evidence type="ECO:0000313" key="2">
    <source>
        <dbReference type="Proteomes" id="UP000831787"/>
    </source>
</evidence>
<organism evidence="1 2">
    <name type="scientific">Halobacillus salinarum</name>
    <dbReference type="NCBI Taxonomy" id="2932257"/>
    <lineage>
        <taxon>Bacteria</taxon>
        <taxon>Bacillati</taxon>
        <taxon>Bacillota</taxon>
        <taxon>Bacilli</taxon>
        <taxon>Bacillales</taxon>
        <taxon>Bacillaceae</taxon>
        <taxon>Halobacillus</taxon>
    </lineage>
</organism>
<protein>
    <submittedName>
        <fullName evidence="1">YhfH family protein</fullName>
    </submittedName>
</protein>
<evidence type="ECO:0000313" key="1">
    <source>
        <dbReference type="EMBL" id="UOQ45994.1"/>
    </source>
</evidence>
<name>A0ABY4EP70_9BACI</name>
<keyword evidence="2" id="KW-1185">Reference proteome</keyword>
<reference evidence="1 2" key="1">
    <citation type="submission" date="2022-04" db="EMBL/GenBank/DDBJ databases">
        <title>Halobacillus sp. isolated from saltern.</title>
        <authorList>
            <person name="Won M."/>
            <person name="Lee C.-M."/>
            <person name="Woen H.-Y."/>
            <person name="Kwon S.-W."/>
        </authorList>
    </citation>
    <scope>NUCLEOTIDE SEQUENCE [LARGE SCALE GENOMIC DNA]</scope>
    <source>
        <strain evidence="1 2">SSBR10-3</strain>
    </source>
</reference>
<gene>
    <name evidence="1" type="ORF">MUN89_08780</name>
</gene>
<dbReference type="EMBL" id="CP095073">
    <property type="protein sequence ID" value="UOQ45994.1"/>
    <property type="molecule type" value="Genomic_DNA"/>
</dbReference>
<accession>A0ABY4EP70</accession>
<sequence length="41" mass="4827">MKTKEKEQKVAVPCPQCGSEMEVMKYSYIMECDHCLSKRQE</sequence>